<keyword evidence="4" id="KW-1185">Reference proteome</keyword>
<dbReference type="RefSeq" id="WP_274690326.1">
    <property type="nucleotide sequence ID" value="NZ_JAPMOU010000027.1"/>
</dbReference>
<feature type="region of interest" description="Disordered" evidence="1">
    <location>
        <begin position="195"/>
        <end position="236"/>
    </location>
</feature>
<dbReference type="EMBL" id="JAPMOU010000027">
    <property type="protein sequence ID" value="MDE1463994.1"/>
    <property type="molecule type" value="Genomic_DNA"/>
</dbReference>
<reference evidence="3 4" key="1">
    <citation type="submission" date="2022-11" db="EMBL/GenBank/DDBJ databases">
        <title>Spartinivicinus poritis sp. nov., isolated from scleractinian coral Porites lutea.</title>
        <authorList>
            <person name="Zhang G."/>
            <person name="Cai L."/>
            <person name="Wei Q."/>
        </authorList>
    </citation>
    <scope>NUCLEOTIDE SEQUENCE [LARGE SCALE GENOMIC DNA]</scope>
    <source>
        <strain evidence="3 4">A2-2</strain>
    </source>
</reference>
<dbReference type="Proteomes" id="UP001528823">
    <property type="component" value="Unassembled WGS sequence"/>
</dbReference>
<feature type="compositionally biased region" description="Basic residues" evidence="1">
    <location>
        <begin position="200"/>
        <end position="211"/>
    </location>
</feature>
<comment type="caution">
    <text evidence="3">The sequence shown here is derived from an EMBL/GenBank/DDBJ whole genome shotgun (WGS) entry which is preliminary data.</text>
</comment>
<evidence type="ECO:0000256" key="2">
    <source>
        <dbReference type="SAM" id="Phobius"/>
    </source>
</evidence>
<feature type="transmembrane region" description="Helical" evidence="2">
    <location>
        <begin position="172"/>
        <end position="191"/>
    </location>
</feature>
<gene>
    <name evidence="3" type="ORF">ORQ98_18735</name>
</gene>
<organism evidence="3 4">
    <name type="scientific">Spartinivicinus poritis</name>
    <dbReference type="NCBI Taxonomy" id="2994640"/>
    <lineage>
        <taxon>Bacteria</taxon>
        <taxon>Pseudomonadati</taxon>
        <taxon>Pseudomonadota</taxon>
        <taxon>Gammaproteobacteria</taxon>
        <taxon>Oceanospirillales</taxon>
        <taxon>Zooshikellaceae</taxon>
        <taxon>Spartinivicinus</taxon>
    </lineage>
</organism>
<name>A0ABT5UFZ2_9GAMM</name>
<sequence>MRIYSDMTNSSLWEKLNRYQVAAPQQQLFINKLQSETGWDKNYCLLAIDEYKKFIYLACISKTPVTPSKAIDAVWHLHLTFSRSYWIDLCDNILQRPIHHDPSEENDEALMQDQYQYTLQKYANEFGVEAPVAVWQKEPEINSRKYPKLLLILGLLFGSSYVYAGLSETLENVFSLAFLIAFFWIFGYLLFGGNKGGASQRRKKKGKRKKGSSGSCGSGCGSCSSGGGSSCGGGGD</sequence>
<keyword evidence="2" id="KW-1133">Transmembrane helix</keyword>
<protein>
    <submittedName>
        <fullName evidence="3">Uncharacterized protein</fullName>
    </submittedName>
</protein>
<keyword evidence="2" id="KW-0812">Transmembrane</keyword>
<evidence type="ECO:0000313" key="3">
    <source>
        <dbReference type="EMBL" id="MDE1463994.1"/>
    </source>
</evidence>
<accession>A0ABT5UFZ2</accession>
<evidence type="ECO:0000256" key="1">
    <source>
        <dbReference type="SAM" id="MobiDB-lite"/>
    </source>
</evidence>
<feature type="compositionally biased region" description="Gly residues" evidence="1">
    <location>
        <begin position="214"/>
        <end position="236"/>
    </location>
</feature>
<proteinExistence type="predicted"/>
<feature type="transmembrane region" description="Helical" evidence="2">
    <location>
        <begin position="149"/>
        <end position="166"/>
    </location>
</feature>
<keyword evidence="2" id="KW-0472">Membrane</keyword>
<evidence type="ECO:0000313" key="4">
    <source>
        <dbReference type="Proteomes" id="UP001528823"/>
    </source>
</evidence>